<keyword evidence="3" id="KW-1185">Reference proteome</keyword>
<feature type="transmembrane region" description="Helical" evidence="1">
    <location>
        <begin position="72"/>
        <end position="90"/>
    </location>
</feature>
<organism evidence="2 3">
    <name type="scientific">Branchiibius hedensis</name>
    <dbReference type="NCBI Taxonomy" id="672460"/>
    <lineage>
        <taxon>Bacteria</taxon>
        <taxon>Bacillati</taxon>
        <taxon>Actinomycetota</taxon>
        <taxon>Actinomycetes</taxon>
        <taxon>Micrococcales</taxon>
        <taxon>Dermacoccaceae</taxon>
        <taxon>Branchiibius</taxon>
    </lineage>
</organism>
<protein>
    <submittedName>
        <fullName evidence="2">Uncharacterized protein</fullName>
    </submittedName>
</protein>
<sequence>MTTKRDWLIATTLLGLTALLIVLQGLWAGLFLSTDPRSDSWVHVHDLGAWATLLCSLAAAAWVTLRLRSDRPLWIGSIVLVLAVAGEAHLGGQITDNGDDGLTALHVPLAMALVALGVWLPLRAGRRVRGVQTSAMLDA</sequence>
<accession>A0A2Y8ZU85</accession>
<evidence type="ECO:0000256" key="1">
    <source>
        <dbReference type="SAM" id="Phobius"/>
    </source>
</evidence>
<name>A0A2Y8ZU85_9MICO</name>
<dbReference type="AlphaFoldDB" id="A0A2Y8ZU85"/>
<dbReference type="EMBL" id="UESZ01000001">
    <property type="protein sequence ID" value="SSA35574.1"/>
    <property type="molecule type" value="Genomic_DNA"/>
</dbReference>
<gene>
    <name evidence="2" type="ORF">SAMN04489750_2939</name>
</gene>
<dbReference type="RefSeq" id="WP_109686944.1">
    <property type="nucleotide sequence ID" value="NZ_QGDN01000001.1"/>
</dbReference>
<feature type="transmembrane region" description="Helical" evidence="1">
    <location>
        <begin position="102"/>
        <end position="122"/>
    </location>
</feature>
<dbReference type="OrthoDB" id="5198744at2"/>
<evidence type="ECO:0000313" key="2">
    <source>
        <dbReference type="EMBL" id="SSA35574.1"/>
    </source>
</evidence>
<feature type="transmembrane region" description="Helical" evidence="1">
    <location>
        <begin position="7"/>
        <end position="27"/>
    </location>
</feature>
<keyword evidence="1" id="KW-1133">Transmembrane helix</keyword>
<reference evidence="3" key="1">
    <citation type="submission" date="2016-10" db="EMBL/GenBank/DDBJ databases">
        <authorList>
            <person name="Varghese N."/>
            <person name="Submissions S."/>
        </authorList>
    </citation>
    <scope>NUCLEOTIDE SEQUENCE [LARGE SCALE GENOMIC DNA]</scope>
    <source>
        <strain evidence="3">DSM 22951</strain>
    </source>
</reference>
<keyword evidence="1" id="KW-0812">Transmembrane</keyword>
<keyword evidence="1" id="KW-0472">Membrane</keyword>
<dbReference type="Proteomes" id="UP000250028">
    <property type="component" value="Unassembled WGS sequence"/>
</dbReference>
<feature type="transmembrane region" description="Helical" evidence="1">
    <location>
        <begin position="47"/>
        <end position="65"/>
    </location>
</feature>
<proteinExistence type="predicted"/>
<evidence type="ECO:0000313" key="3">
    <source>
        <dbReference type="Proteomes" id="UP000250028"/>
    </source>
</evidence>